<evidence type="ECO:0000313" key="2">
    <source>
        <dbReference type="EMBL" id="KAG5344384.1"/>
    </source>
</evidence>
<keyword evidence="3" id="KW-1185">Reference proteome</keyword>
<dbReference type="Proteomes" id="UP000670152">
    <property type="component" value="Unassembled WGS sequence"/>
</dbReference>
<keyword evidence="1" id="KW-0812">Transmembrane</keyword>
<organism evidence="2 3">
    <name type="scientific">Acromyrmex heyeri</name>
    <dbReference type="NCBI Taxonomy" id="230685"/>
    <lineage>
        <taxon>Eukaryota</taxon>
        <taxon>Metazoa</taxon>
        <taxon>Ecdysozoa</taxon>
        <taxon>Arthropoda</taxon>
        <taxon>Hexapoda</taxon>
        <taxon>Insecta</taxon>
        <taxon>Pterygota</taxon>
        <taxon>Neoptera</taxon>
        <taxon>Endopterygota</taxon>
        <taxon>Hymenoptera</taxon>
        <taxon>Apocrita</taxon>
        <taxon>Aculeata</taxon>
        <taxon>Formicoidea</taxon>
        <taxon>Formicidae</taxon>
        <taxon>Myrmicinae</taxon>
        <taxon>Acromyrmex</taxon>
    </lineage>
</organism>
<gene>
    <name evidence="2" type="primary">nd1_5</name>
    <name evidence="2" type="ORF">G6Z77_0007821</name>
</gene>
<feature type="non-terminal residue" evidence="2">
    <location>
        <position position="125"/>
    </location>
</feature>
<proteinExistence type="predicted"/>
<feature type="transmembrane region" description="Helical" evidence="1">
    <location>
        <begin position="86"/>
        <end position="108"/>
    </location>
</feature>
<accession>A0A836K4T7</accession>
<evidence type="ECO:0000256" key="1">
    <source>
        <dbReference type="SAM" id="Phobius"/>
    </source>
</evidence>
<protein>
    <submittedName>
        <fullName evidence="2">NU1M oxidoreductase</fullName>
    </submittedName>
</protein>
<comment type="caution">
    <text evidence="2">The sequence shown here is derived from an EMBL/GenBank/DDBJ whole genome shotgun (WGS) entry which is preliminary data.</text>
</comment>
<feature type="transmembrane region" description="Helical" evidence="1">
    <location>
        <begin position="47"/>
        <end position="66"/>
    </location>
</feature>
<dbReference type="AlphaFoldDB" id="A0A836K4T7"/>
<evidence type="ECO:0000313" key="3">
    <source>
        <dbReference type="Proteomes" id="UP000670152"/>
    </source>
</evidence>
<dbReference type="OrthoDB" id="7698716at2759"/>
<sequence>LISFFYQAMSSTQNLMTVEGDSPRLVLFTMEGGIAAYIVADEIKMKIFQPSVCKSVACLLASYYVWDTKYPNTFNVEYFRDVFALIFMAVYGIIVFFRYLVVVFLIILKRAVLPRMRYDKLIYLC</sequence>
<keyword evidence="1" id="KW-1133">Transmembrane helix</keyword>
<reference evidence="2 3" key="1">
    <citation type="submission" date="2020-02" db="EMBL/GenBank/DDBJ databases">
        <title>Relaxed selection underlies rapid genomic changes in the transitions from sociality to social parasitism in ants.</title>
        <authorList>
            <person name="Bi X."/>
        </authorList>
    </citation>
    <scope>NUCLEOTIDE SEQUENCE [LARGE SCALE GENOMIC DNA]</scope>
    <source>
        <strain evidence="2">BGI-DK2014b</strain>
        <tissue evidence="2">Whole body</tissue>
    </source>
</reference>
<name>A0A836K4T7_9HYME</name>
<dbReference type="EMBL" id="JAANIB010001074">
    <property type="protein sequence ID" value="KAG5344384.1"/>
    <property type="molecule type" value="Genomic_DNA"/>
</dbReference>
<feature type="non-terminal residue" evidence="2">
    <location>
        <position position="1"/>
    </location>
</feature>
<keyword evidence="1" id="KW-0472">Membrane</keyword>